<comment type="caution">
    <text evidence="2">The sequence shown here is derived from an EMBL/GenBank/DDBJ whole genome shotgun (WGS) entry which is preliminary data.</text>
</comment>
<dbReference type="InterPro" id="IPR002321">
    <property type="entry name" value="Cyt_c_II"/>
</dbReference>
<organism evidence="2 3">
    <name type="scientific">Marinobacter aromaticivorans</name>
    <dbReference type="NCBI Taxonomy" id="1494078"/>
    <lineage>
        <taxon>Bacteria</taxon>
        <taxon>Pseudomonadati</taxon>
        <taxon>Pseudomonadota</taxon>
        <taxon>Gammaproteobacteria</taxon>
        <taxon>Pseudomonadales</taxon>
        <taxon>Marinobacteraceae</taxon>
        <taxon>Marinobacter</taxon>
    </lineage>
</organism>
<feature type="signal peptide" evidence="1">
    <location>
        <begin position="1"/>
        <end position="39"/>
    </location>
</feature>
<evidence type="ECO:0000313" key="2">
    <source>
        <dbReference type="EMBL" id="MFC7294254.1"/>
    </source>
</evidence>
<proteinExistence type="predicted"/>
<feature type="chain" id="PRO_5045063741" evidence="1">
    <location>
        <begin position="40"/>
        <end position="166"/>
    </location>
</feature>
<sequence length="166" mass="18224">MMWLALTSILTSNNKGRQMNRSKCSSAAMAFAMALLAMAMTLRAESAEPMALQGVMQQLGRDMQTVTGAIATEDWGTVAELAPRIGGHPEPPIKEKLRILSWIGSDATKFRGFDVEVHDAATAMKEAAIHGDGRAVIRAFSRVQLSCLGCHENFRQPFIDHFYGQR</sequence>
<evidence type="ECO:0000256" key="1">
    <source>
        <dbReference type="SAM" id="SignalP"/>
    </source>
</evidence>
<dbReference type="SUPFAM" id="SSF47175">
    <property type="entry name" value="Cytochromes"/>
    <property type="match status" value="1"/>
</dbReference>
<accession>A0ABW2ISP2</accession>
<dbReference type="RefSeq" id="WP_227520981.1">
    <property type="nucleotide sequence ID" value="NZ_JBHTBD010000001.1"/>
</dbReference>
<evidence type="ECO:0000313" key="3">
    <source>
        <dbReference type="Proteomes" id="UP001596506"/>
    </source>
</evidence>
<name>A0ABW2ISP2_9GAMM</name>
<reference evidence="3" key="1">
    <citation type="journal article" date="2019" name="Int. J. Syst. Evol. Microbiol.">
        <title>The Global Catalogue of Microorganisms (GCM) 10K type strain sequencing project: providing services to taxonomists for standard genome sequencing and annotation.</title>
        <authorList>
            <consortium name="The Broad Institute Genomics Platform"/>
            <consortium name="The Broad Institute Genome Sequencing Center for Infectious Disease"/>
            <person name="Wu L."/>
            <person name="Ma J."/>
        </authorList>
    </citation>
    <scope>NUCLEOTIDE SEQUENCE [LARGE SCALE GENOMIC DNA]</scope>
    <source>
        <strain evidence="3">CCUG 60559</strain>
    </source>
</reference>
<keyword evidence="3" id="KW-1185">Reference proteome</keyword>
<dbReference type="PROSITE" id="PS51009">
    <property type="entry name" value="CYTCII"/>
    <property type="match status" value="1"/>
</dbReference>
<dbReference type="Pfam" id="PF01322">
    <property type="entry name" value="Cytochrom_C_2"/>
    <property type="match status" value="1"/>
</dbReference>
<dbReference type="Proteomes" id="UP001596506">
    <property type="component" value="Unassembled WGS sequence"/>
</dbReference>
<dbReference type="InterPro" id="IPR010980">
    <property type="entry name" value="Cyt_c/b562"/>
</dbReference>
<gene>
    <name evidence="2" type="ORF">ACFQQA_05910</name>
</gene>
<dbReference type="Gene3D" id="1.20.120.10">
    <property type="entry name" value="Cytochrome c/b562"/>
    <property type="match status" value="1"/>
</dbReference>
<dbReference type="EMBL" id="JBHTBD010000001">
    <property type="protein sequence ID" value="MFC7294254.1"/>
    <property type="molecule type" value="Genomic_DNA"/>
</dbReference>
<keyword evidence="1" id="KW-0732">Signal</keyword>
<protein>
    <submittedName>
        <fullName evidence="2">Cytochrome c</fullName>
    </submittedName>
</protein>